<feature type="domain" description="DUF7595" evidence="1">
    <location>
        <begin position="82"/>
        <end position="408"/>
    </location>
</feature>
<dbReference type="InterPro" id="IPR056016">
    <property type="entry name" value="DUF7595"/>
</dbReference>
<organism evidence="2 3">
    <name type="scientific">Dichanthelium oligosanthes</name>
    <dbReference type="NCBI Taxonomy" id="888268"/>
    <lineage>
        <taxon>Eukaryota</taxon>
        <taxon>Viridiplantae</taxon>
        <taxon>Streptophyta</taxon>
        <taxon>Embryophyta</taxon>
        <taxon>Tracheophyta</taxon>
        <taxon>Spermatophyta</taxon>
        <taxon>Magnoliopsida</taxon>
        <taxon>Liliopsida</taxon>
        <taxon>Poales</taxon>
        <taxon>Poaceae</taxon>
        <taxon>PACMAD clade</taxon>
        <taxon>Panicoideae</taxon>
        <taxon>Panicodae</taxon>
        <taxon>Paniceae</taxon>
        <taxon>Dichantheliinae</taxon>
        <taxon>Dichanthelium</taxon>
    </lineage>
</organism>
<evidence type="ECO:0000259" key="1">
    <source>
        <dbReference type="Pfam" id="PF24523"/>
    </source>
</evidence>
<dbReference type="Proteomes" id="UP000095767">
    <property type="component" value="Unassembled WGS sequence"/>
</dbReference>
<dbReference type="Pfam" id="PF24523">
    <property type="entry name" value="DUF7595"/>
    <property type="match status" value="1"/>
</dbReference>
<proteinExistence type="predicted"/>
<comment type="caution">
    <text evidence="2">The sequence shown here is derived from an EMBL/GenBank/DDBJ whole genome shotgun (WGS) entry which is preliminary data.</text>
</comment>
<evidence type="ECO:0000313" key="2">
    <source>
        <dbReference type="EMBL" id="OEL38741.1"/>
    </source>
</evidence>
<dbReference type="PANTHER" id="PTHR35828">
    <property type="entry name" value="OS08G0203800 PROTEIN-RELATED"/>
    <property type="match status" value="1"/>
</dbReference>
<keyword evidence="3" id="KW-1185">Reference proteome</keyword>
<gene>
    <name evidence="2" type="ORF">BAE44_0000245</name>
</gene>
<sequence length="408" mass="44730">MRTGHRDPLRRDLQALVPLHHRPRLPAAPSRAYRRPLRHVPVGCFFRCWSESRRVGFTETRTSSSSSRNATASPVAKTIGSFMSRNAEHLESFEPVVSRGGLVLFRRDADSERGWSRAREQRRLCLRNPVTGWCRSIPAPTVNDQAHVLLAGEDGRSFHLVAVNLEPLRRYGDLSFQAFTSAEAEDTHGSKATHDGGAWGPVIELSPPEDFEKVVNPTPVVLGRVAHWLFRSYGAYNVLALDVHTARTACIDLPPESALDSDEIPRNQMLLSSTTDGRLSLLAGEETRISVWALTTPAATTTTTEEGPAGGGSNCGWSLHAAYEREWIAGFVQPRGGARRKPGCPVIELLRSGGEGGGAVFMRVHGFGSCYVLLNMETNEIVPTEVPVSCICPYEVDLALLTAPMKPF</sequence>
<dbReference type="EMBL" id="LWDX02000731">
    <property type="protein sequence ID" value="OEL38741.1"/>
    <property type="molecule type" value="Genomic_DNA"/>
</dbReference>
<dbReference type="OrthoDB" id="10481598at2759"/>
<name>A0A1E5WMV3_9POAL</name>
<reference evidence="2 3" key="1">
    <citation type="submission" date="2016-09" db="EMBL/GenBank/DDBJ databases">
        <title>The draft genome of Dichanthelium oligosanthes: A C3 panicoid grass species.</title>
        <authorList>
            <person name="Studer A.J."/>
            <person name="Schnable J.C."/>
            <person name="Brutnell T.P."/>
        </authorList>
    </citation>
    <scope>NUCLEOTIDE SEQUENCE [LARGE SCALE GENOMIC DNA]</scope>
    <source>
        <strain evidence="3">cv. Kellogg 1175</strain>
        <tissue evidence="2">Leaf</tissue>
    </source>
</reference>
<protein>
    <recommendedName>
        <fullName evidence="1">DUF7595 domain-containing protein</fullName>
    </recommendedName>
</protein>
<dbReference type="AlphaFoldDB" id="A0A1E5WMV3"/>
<evidence type="ECO:0000313" key="3">
    <source>
        <dbReference type="Proteomes" id="UP000095767"/>
    </source>
</evidence>
<dbReference type="PANTHER" id="PTHR35828:SF28">
    <property type="entry name" value="F-BOX DOMAIN CONTAINING PROTEIN"/>
    <property type="match status" value="1"/>
</dbReference>
<dbReference type="STRING" id="888268.A0A1E5WMV3"/>
<accession>A0A1E5WMV3</accession>